<reference evidence="6" key="1">
    <citation type="submission" date="2014-12" db="EMBL/GenBank/DDBJ databases">
        <title>Genome sequence of Clostridium beijerinckii strain 59B.</title>
        <authorList>
            <person name="Little G.T."/>
            <person name="Minton N.P."/>
        </authorList>
    </citation>
    <scope>NUCLEOTIDE SEQUENCE [LARGE SCALE GENOMIC DNA]</scope>
    <source>
        <strain evidence="6">59B</strain>
    </source>
</reference>
<keyword evidence="1" id="KW-0805">Transcription regulation</keyword>
<accession>A0A0B5QIJ4</accession>
<dbReference type="InterPro" id="IPR036388">
    <property type="entry name" value="WH-like_DNA-bd_sf"/>
</dbReference>
<feature type="domain" description="HTH luxR-type" evidence="4">
    <location>
        <begin position="764"/>
        <end position="825"/>
    </location>
</feature>
<dbReference type="PANTHER" id="PTHR44688">
    <property type="entry name" value="DNA-BINDING TRANSCRIPTIONAL ACTIVATOR DEVR_DOSR"/>
    <property type="match status" value="1"/>
</dbReference>
<dbReference type="SUPFAM" id="SSF48452">
    <property type="entry name" value="TPR-like"/>
    <property type="match status" value="1"/>
</dbReference>
<proteinExistence type="predicted"/>
<dbReference type="AlphaFoldDB" id="A0A0B5QIJ4"/>
<sequence length="825" mass="96853">MSRKYNTETLYFTDRLRNKLSDIKFYPLTIMEAPCGYGKTTAAKELLNKQEKRVSWMVLDSNSIKDFWIKFCDCFSGIDENTALKMKRMSINKDISSFKEVFILFENLHISEEFILVIDNFQLIQNDIINNFIIRISEILKKIRIVILTQNSILENVLDVILKKQLNYITKSYFELDACDIQKYYDFCGIDINENEALKLYKYCGGWISILYFQMIDYIENKSFQLSDKAYFFIEKIINDKFSEEAKTNFLKISVCEDFTIEKLKFILESTDVSSFIEEIRKVNIFVEYNADKKVYYIQRILTDYLQKKFERLDTNFQNKVLSMLGKWLQNDKRYLEAILIFYKIKDFQSIFSMNVEVDSITKDMNIKDEDTILEIVQTCPKEIKEKYPKSLLGFALILSQYKEWNYLGLLEKEIENSIENNKILSLSEKRNIKAALSFFLAFTTCKDIKVINEEIKKAYNVLGGQQAKFINLRKTWTWGLPSILYIFHRKSGELDKELKSMNECVQYYYGLTDNHDYGVEAVMEAEIRFNRGDFKGAEMLCYKAIYMSDYVSENKKQYSIYLCAVFIMLRLSIVYGNVRQLNNSLKKLKEKIKECDLTRVIDLCEGFIFSSIGQAELIPEWLRLGKIEKEGISFLTVPYSNIIYGKALFLKGEYLKLLGISQQFLEVASAFESIYSYIYIHIHMALANLKLNERGRAVEFIKVALEIAVPDKIYMPFVENGEYILEIFDELKQNNLYKSSISDVLKLYGEYKSGLDKIRNSDIFNKVPQMTERELEVAMLAAQNLTNREIGEQLYISQNTVKFYLKSIFSKLSITSRSQLKVYF</sequence>
<dbReference type="InterPro" id="IPR016032">
    <property type="entry name" value="Sig_transdc_resp-reg_C-effctor"/>
</dbReference>
<dbReference type="InterPro" id="IPR027417">
    <property type="entry name" value="P-loop_NTPase"/>
</dbReference>
<dbReference type="STRING" id="1520.LF65_01142"/>
<evidence type="ECO:0000313" key="6">
    <source>
        <dbReference type="Proteomes" id="UP000031866"/>
    </source>
</evidence>
<dbReference type="GO" id="GO:0006355">
    <property type="term" value="P:regulation of DNA-templated transcription"/>
    <property type="evidence" value="ECO:0007669"/>
    <property type="project" value="InterPro"/>
</dbReference>
<dbReference type="Pfam" id="PF00196">
    <property type="entry name" value="GerE"/>
    <property type="match status" value="1"/>
</dbReference>
<dbReference type="PRINTS" id="PR00038">
    <property type="entry name" value="HTHLUXR"/>
</dbReference>
<keyword evidence="3" id="KW-0804">Transcription</keyword>
<dbReference type="SUPFAM" id="SSF52540">
    <property type="entry name" value="P-loop containing nucleoside triphosphate hydrolases"/>
    <property type="match status" value="1"/>
</dbReference>
<dbReference type="InterPro" id="IPR011990">
    <property type="entry name" value="TPR-like_helical_dom_sf"/>
</dbReference>
<name>A0A0B5QIJ4_CLOBE</name>
<evidence type="ECO:0000256" key="3">
    <source>
        <dbReference type="ARBA" id="ARBA00023163"/>
    </source>
</evidence>
<dbReference type="RefSeq" id="WP_041894744.1">
    <property type="nucleotide sequence ID" value="NZ_CP010086.2"/>
</dbReference>
<protein>
    <submittedName>
        <fullName evidence="5">ATP-dependent transcriptional regulator</fullName>
    </submittedName>
</protein>
<dbReference type="SMART" id="SM00421">
    <property type="entry name" value="HTH_LUXR"/>
    <property type="match status" value="1"/>
</dbReference>
<gene>
    <name evidence="5" type="ORF">LF65_01142</name>
</gene>
<dbReference type="CDD" id="cd06170">
    <property type="entry name" value="LuxR_C_like"/>
    <property type="match status" value="1"/>
</dbReference>
<dbReference type="OrthoDB" id="1137593at2"/>
<dbReference type="SUPFAM" id="SSF46894">
    <property type="entry name" value="C-terminal effector domain of the bipartite response regulators"/>
    <property type="match status" value="1"/>
</dbReference>
<dbReference type="KEGG" id="cbei:LF65_01142"/>
<dbReference type="Gene3D" id="1.25.40.10">
    <property type="entry name" value="Tetratricopeptide repeat domain"/>
    <property type="match status" value="1"/>
</dbReference>
<dbReference type="EMBL" id="CP010086">
    <property type="protein sequence ID" value="AJG97757.1"/>
    <property type="molecule type" value="Genomic_DNA"/>
</dbReference>
<dbReference type="Proteomes" id="UP000031866">
    <property type="component" value="Chromosome"/>
</dbReference>
<evidence type="ECO:0000313" key="5">
    <source>
        <dbReference type="EMBL" id="AJG97757.1"/>
    </source>
</evidence>
<evidence type="ECO:0000256" key="2">
    <source>
        <dbReference type="ARBA" id="ARBA00023125"/>
    </source>
</evidence>
<dbReference type="InterPro" id="IPR000792">
    <property type="entry name" value="Tscrpt_reg_LuxR_C"/>
</dbReference>
<dbReference type="PROSITE" id="PS50043">
    <property type="entry name" value="HTH_LUXR_2"/>
    <property type="match status" value="1"/>
</dbReference>
<evidence type="ECO:0000256" key="1">
    <source>
        <dbReference type="ARBA" id="ARBA00023015"/>
    </source>
</evidence>
<dbReference type="PANTHER" id="PTHR44688:SF16">
    <property type="entry name" value="DNA-BINDING TRANSCRIPTIONAL ACTIVATOR DEVR_DOSR"/>
    <property type="match status" value="1"/>
</dbReference>
<keyword evidence="2" id="KW-0238">DNA-binding</keyword>
<dbReference type="Gene3D" id="1.10.10.10">
    <property type="entry name" value="Winged helix-like DNA-binding domain superfamily/Winged helix DNA-binding domain"/>
    <property type="match status" value="1"/>
</dbReference>
<evidence type="ECO:0000259" key="4">
    <source>
        <dbReference type="PROSITE" id="PS50043"/>
    </source>
</evidence>
<organism evidence="5 6">
    <name type="scientific">Clostridium beijerinckii</name>
    <name type="common">Clostridium MP</name>
    <dbReference type="NCBI Taxonomy" id="1520"/>
    <lineage>
        <taxon>Bacteria</taxon>
        <taxon>Bacillati</taxon>
        <taxon>Bacillota</taxon>
        <taxon>Clostridia</taxon>
        <taxon>Eubacteriales</taxon>
        <taxon>Clostridiaceae</taxon>
        <taxon>Clostridium</taxon>
    </lineage>
</organism>
<dbReference type="GO" id="GO:0003677">
    <property type="term" value="F:DNA binding"/>
    <property type="evidence" value="ECO:0007669"/>
    <property type="project" value="UniProtKB-KW"/>
</dbReference>